<keyword evidence="4" id="KW-1185">Reference proteome</keyword>
<feature type="compositionally biased region" description="Polar residues" evidence="1">
    <location>
        <begin position="56"/>
        <end position="75"/>
    </location>
</feature>
<dbReference type="RefSeq" id="XP_022663732.1">
    <property type="nucleotide sequence ID" value="XM_022807997.1"/>
</dbReference>
<feature type="compositionally biased region" description="Polar residues" evidence="1">
    <location>
        <begin position="348"/>
        <end position="357"/>
    </location>
</feature>
<dbReference type="EnsemblMetazoa" id="XM_022807997">
    <property type="protein sequence ID" value="XP_022663732"/>
    <property type="gene ID" value="LOC111251432"/>
</dbReference>
<feature type="compositionally biased region" description="Basic residues" evidence="1">
    <location>
        <begin position="640"/>
        <end position="652"/>
    </location>
</feature>
<evidence type="ECO:0000313" key="3">
    <source>
        <dbReference type="EnsemblMetazoa" id="XP_022663732"/>
    </source>
</evidence>
<feature type="compositionally biased region" description="Polar residues" evidence="1">
    <location>
        <begin position="376"/>
        <end position="399"/>
    </location>
</feature>
<keyword evidence="2" id="KW-0732">Signal</keyword>
<feature type="compositionally biased region" description="Low complexity" evidence="1">
    <location>
        <begin position="94"/>
        <end position="109"/>
    </location>
</feature>
<feature type="compositionally biased region" description="Low complexity" evidence="1">
    <location>
        <begin position="446"/>
        <end position="468"/>
    </location>
</feature>
<feature type="region of interest" description="Disordered" evidence="1">
    <location>
        <begin position="32"/>
        <end position="782"/>
    </location>
</feature>
<feature type="compositionally biased region" description="Polar residues" evidence="1">
    <location>
        <begin position="246"/>
        <end position="258"/>
    </location>
</feature>
<name>A0A7M7KBF7_VARDE</name>
<dbReference type="Proteomes" id="UP000594260">
    <property type="component" value="Unplaced"/>
</dbReference>
<feature type="compositionally biased region" description="Polar residues" evidence="1">
    <location>
        <begin position="744"/>
        <end position="757"/>
    </location>
</feature>
<feature type="signal peptide" evidence="2">
    <location>
        <begin position="1"/>
        <end position="20"/>
    </location>
</feature>
<feature type="compositionally biased region" description="Polar residues" evidence="1">
    <location>
        <begin position="584"/>
        <end position="615"/>
    </location>
</feature>
<dbReference type="GeneID" id="111251432"/>
<feature type="compositionally biased region" description="Pro residues" evidence="1">
    <location>
        <begin position="519"/>
        <end position="537"/>
    </location>
</feature>
<organism evidence="3 4">
    <name type="scientific">Varroa destructor</name>
    <name type="common">Honeybee mite</name>
    <dbReference type="NCBI Taxonomy" id="109461"/>
    <lineage>
        <taxon>Eukaryota</taxon>
        <taxon>Metazoa</taxon>
        <taxon>Ecdysozoa</taxon>
        <taxon>Arthropoda</taxon>
        <taxon>Chelicerata</taxon>
        <taxon>Arachnida</taxon>
        <taxon>Acari</taxon>
        <taxon>Parasitiformes</taxon>
        <taxon>Mesostigmata</taxon>
        <taxon>Gamasina</taxon>
        <taxon>Dermanyssoidea</taxon>
        <taxon>Varroidae</taxon>
        <taxon>Varroa</taxon>
    </lineage>
</organism>
<feature type="compositionally biased region" description="Pro residues" evidence="1">
    <location>
        <begin position="692"/>
        <end position="706"/>
    </location>
</feature>
<evidence type="ECO:0000256" key="2">
    <source>
        <dbReference type="SAM" id="SignalP"/>
    </source>
</evidence>
<feature type="compositionally biased region" description="Basic residues" evidence="1">
    <location>
        <begin position="723"/>
        <end position="735"/>
    </location>
</feature>
<protein>
    <submittedName>
        <fullName evidence="3">Uncharacterized protein</fullName>
    </submittedName>
</protein>
<dbReference type="AlphaFoldDB" id="A0A7M7KBF7"/>
<feature type="compositionally biased region" description="Polar residues" evidence="1">
    <location>
        <begin position="555"/>
        <end position="574"/>
    </location>
</feature>
<feature type="compositionally biased region" description="Pro residues" evidence="1">
    <location>
        <begin position="311"/>
        <end position="342"/>
    </location>
</feature>
<evidence type="ECO:0000313" key="4">
    <source>
        <dbReference type="Proteomes" id="UP000594260"/>
    </source>
</evidence>
<dbReference type="PRINTS" id="PR01217">
    <property type="entry name" value="PRICHEXTENSN"/>
</dbReference>
<accession>A0A7M7KBF7</accession>
<reference evidence="3" key="1">
    <citation type="submission" date="2021-01" db="UniProtKB">
        <authorList>
            <consortium name="EnsemblMetazoa"/>
        </authorList>
    </citation>
    <scope>IDENTIFICATION</scope>
</reference>
<proteinExistence type="predicted"/>
<feature type="chain" id="PRO_5029508697" evidence="2">
    <location>
        <begin position="21"/>
        <end position="782"/>
    </location>
</feature>
<evidence type="ECO:0000256" key="1">
    <source>
        <dbReference type="SAM" id="MobiDB-lite"/>
    </source>
</evidence>
<sequence>MIMKCSVLFLVSVAVYGVSSADRALKRSSRQTRKIDGFAPDNFPLPTFRQEPNGPPSSTVILPDPTTQLRSQPNSFADYFPPTSPPFQTPVGDFPSLSSPQRPPQFSFPVTPPRPSLFSSPVTPQRPARPSVTASPRRHFSSPIPNSPSPPALHVQPSSHNNPIPPFALAFSGGQPSGPPQTRPDSLSLGFDEGRLSSNLPARPDVDIIPQRTQPNLQAPLHLKNEPAPAYNPISGSDETVVLPTPGQSFRNLRQPINTVAVPPQSPLPAGSPIGAVVAPFPFGDADDTSRRPVKPPAHNIPERRPVRPSVEPPPRPQSIAPSPRPKPVAPPTRPQPVPFPRQLPEIAQQQQDISRQSHTRRGPRTHATSLDEPNLPTSRSRPTQPLVNPSAVPSQPIRSTVPPSPPKRLTLPNQDSALVPPNRRSKPSRTHSVSSSPLPPPPATSPASSVTSVSSVSPPSSEVKPTPRQLLPDTPQSPSTRQDALKHDLAPIEALPVSGSGIPVALPPGVPATYDPNNPYPVPRKPLPGPAPPQPLPGNTQLPILDNIPYPKPQQEQQPSPLSKKAPTSTSIDNHNHRRKKQLNTSPVSQDTQASRSPISSSVESFQRSHSPSLTHEEPPLSALVSSEVKPNQDVPNRPKNKRRSKNRRRPTTLSPLPDAADITTAALSTTTLPPPLSMPSTLAGLNIGPLPSPPQSLEGPPPPLSVLTPETSTQRPDQVHPKRRRGRRRKNRNQRQDKSESNLDGSTEGSSSGLTISEIGSGALQDGPTASRGRRVRNRL</sequence>